<protein>
    <submittedName>
        <fullName evidence="3">Recombinase family protein</fullName>
    </submittedName>
</protein>
<dbReference type="AlphaFoldDB" id="A0A3M7TSQ9"/>
<dbReference type="PANTHER" id="PTHR30461:SF23">
    <property type="entry name" value="DNA RECOMBINASE-RELATED"/>
    <property type="match status" value="1"/>
</dbReference>
<dbReference type="InterPro" id="IPR006119">
    <property type="entry name" value="Resolv_N"/>
</dbReference>
<feature type="domain" description="Recombinase" evidence="2">
    <location>
        <begin position="170"/>
        <end position="301"/>
    </location>
</feature>
<dbReference type="SUPFAM" id="SSF53041">
    <property type="entry name" value="Resolvase-like"/>
    <property type="match status" value="1"/>
</dbReference>
<organism evidence="3 4">
    <name type="scientific">Alteribacter keqinensis</name>
    <dbReference type="NCBI Taxonomy" id="2483800"/>
    <lineage>
        <taxon>Bacteria</taxon>
        <taxon>Bacillati</taxon>
        <taxon>Bacillota</taxon>
        <taxon>Bacilli</taxon>
        <taxon>Bacillales</taxon>
        <taxon>Bacillaceae</taxon>
        <taxon>Alteribacter</taxon>
    </lineage>
</organism>
<accession>A0A3M7TSQ9</accession>
<gene>
    <name evidence="3" type="ORF">EBO34_00820</name>
</gene>
<dbReference type="EMBL" id="RHIB01000001">
    <property type="protein sequence ID" value="RNA68547.1"/>
    <property type="molecule type" value="Genomic_DNA"/>
</dbReference>
<name>A0A3M7TSQ9_9BACI</name>
<evidence type="ECO:0000313" key="3">
    <source>
        <dbReference type="EMBL" id="RNA68547.1"/>
    </source>
</evidence>
<dbReference type="InterPro" id="IPR050639">
    <property type="entry name" value="SSR_resolvase"/>
</dbReference>
<keyword evidence="1" id="KW-0175">Coiled coil</keyword>
<dbReference type="GO" id="GO:0000150">
    <property type="term" value="F:DNA strand exchange activity"/>
    <property type="evidence" value="ECO:0007669"/>
    <property type="project" value="InterPro"/>
</dbReference>
<dbReference type="OrthoDB" id="65783at2"/>
<feature type="coiled-coil region" evidence="1">
    <location>
        <begin position="394"/>
        <end position="456"/>
    </location>
</feature>
<dbReference type="SMART" id="SM00857">
    <property type="entry name" value="Resolvase"/>
    <property type="match status" value="1"/>
</dbReference>
<dbReference type="GO" id="GO:0003677">
    <property type="term" value="F:DNA binding"/>
    <property type="evidence" value="ECO:0007669"/>
    <property type="project" value="InterPro"/>
</dbReference>
<dbReference type="PROSITE" id="PS51737">
    <property type="entry name" value="RECOMBINASE_DNA_BIND"/>
    <property type="match status" value="1"/>
</dbReference>
<proteinExistence type="predicted"/>
<dbReference type="Gene3D" id="3.90.1750.20">
    <property type="entry name" value="Putative Large Serine Recombinase, Chain B, Domain 2"/>
    <property type="match status" value="1"/>
</dbReference>
<dbReference type="Gene3D" id="3.40.50.1390">
    <property type="entry name" value="Resolvase, N-terminal catalytic domain"/>
    <property type="match status" value="1"/>
</dbReference>
<keyword evidence="4" id="KW-1185">Reference proteome</keyword>
<comment type="caution">
    <text evidence="3">The sequence shown here is derived from an EMBL/GenBank/DDBJ whole genome shotgun (WGS) entry which is preliminary data.</text>
</comment>
<dbReference type="Pfam" id="PF00239">
    <property type="entry name" value="Resolvase"/>
    <property type="match status" value="1"/>
</dbReference>
<sequence>MVKKLDDLKKIIYNKKGVFYGRHSTDKQEITWQQKRVEEFIALHGGKRAKDFEYIDKAVSARKTKLKDRGQLNRLLVDAERKCFEFVVISDYDRIARDPKDHLILKKHMQELGVPVFVASTGTQYGSEDFLTQLLFDGLSKFEADQTAQRTKDTIKLLVSNGKWKGGNTPYGYIYDKDTQKLLPDPLTKDKVKEIFNQYERSRGFKTISSFLSKLESDQFKADTDYDKTQSWYPRKIKSIITNPIYSGRVTLNRRKHLKGHTLNPRSDWFEWEAIECIDEPIISVDQWERCWKIYNKRNEENLTSLDTPFYLRNIIKCAHCPNKVIGKNYSTKKYEYYYYVCKNCKYKVSVDQIHLSFNKQWQKQITDQGLKKKTEAKIEEMYEREIYELECGLTQIKEGIDRINNEINDLLDKKQTYAKVSKTNYPYLFGLDLILKEKKGLLAELEVKREKQEGMIGVATRCVIPTPLIEEYLVFDSFTAAEKNDLIKLFVKSCTIYKTGRLDLELLDFSPNA</sequence>
<reference evidence="3 4" key="1">
    <citation type="submission" date="2018-10" db="EMBL/GenBank/DDBJ databases">
        <title>Bacillus Keqinensis sp. nov., a moderately halophilic bacterium isolated from a saline-alkaline lake.</title>
        <authorList>
            <person name="Wang H."/>
        </authorList>
    </citation>
    <scope>NUCLEOTIDE SEQUENCE [LARGE SCALE GENOMIC DNA]</scope>
    <source>
        <strain evidence="3 4">KQ-3</strain>
    </source>
</reference>
<evidence type="ECO:0000259" key="2">
    <source>
        <dbReference type="PROSITE" id="PS51737"/>
    </source>
</evidence>
<dbReference type="InterPro" id="IPR011109">
    <property type="entry name" value="DNA_bind_recombinase_dom"/>
</dbReference>
<dbReference type="InterPro" id="IPR036162">
    <property type="entry name" value="Resolvase-like_N_sf"/>
</dbReference>
<dbReference type="Pfam" id="PF07508">
    <property type="entry name" value="Recombinase"/>
    <property type="match status" value="1"/>
</dbReference>
<evidence type="ECO:0000256" key="1">
    <source>
        <dbReference type="SAM" id="Coils"/>
    </source>
</evidence>
<dbReference type="InterPro" id="IPR038109">
    <property type="entry name" value="DNA_bind_recomb_sf"/>
</dbReference>
<dbReference type="CDD" id="cd00338">
    <property type="entry name" value="Ser_Recombinase"/>
    <property type="match status" value="1"/>
</dbReference>
<dbReference type="Proteomes" id="UP000278746">
    <property type="component" value="Unassembled WGS sequence"/>
</dbReference>
<dbReference type="PANTHER" id="PTHR30461">
    <property type="entry name" value="DNA-INVERTASE FROM LAMBDOID PROPHAGE"/>
    <property type="match status" value="1"/>
</dbReference>
<evidence type="ECO:0000313" key="4">
    <source>
        <dbReference type="Proteomes" id="UP000278746"/>
    </source>
</evidence>